<organism evidence="1 3">
    <name type="scientific">Araneus ventricosus</name>
    <name type="common">Orbweaver spider</name>
    <name type="synonym">Epeira ventricosa</name>
    <dbReference type="NCBI Taxonomy" id="182803"/>
    <lineage>
        <taxon>Eukaryota</taxon>
        <taxon>Metazoa</taxon>
        <taxon>Ecdysozoa</taxon>
        <taxon>Arthropoda</taxon>
        <taxon>Chelicerata</taxon>
        <taxon>Arachnida</taxon>
        <taxon>Araneae</taxon>
        <taxon>Araneomorphae</taxon>
        <taxon>Entelegynae</taxon>
        <taxon>Araneoidea</taxon>
        <taxon>Araneidae</taxon>
        <taxon>Araneus</taxon>
    </lineage>
</organism>
<sequence>MTASTLPFSTNLLFVKTCSILKIPSTEFTGKYCYEHGMSLPSNVSLMVGKRVLQGYVWKVRGNGAIDPDLGDKFADFGGEVWDLKSTGIFLISLLGTEIHMYPDDSM</sequence>
<dbReference type="EMBL" id="BGPR01035749">
    <property type="protein sequence ID" value="GBO10717.1"/>
    <property type="molecule type" value="Genomic_DNA"/>
</dbReference>
<reference evidence="1 3" key="1">
    <citation type="journal article" date="2019" name="Sci. Rep.">
        <title>Orb-weaving spider Araneus ventricosus genome elucidates the spidroin gene catalogue.</title>
        <authorList>
            <person name="Kono N."/>
            <person name="Nakamura H."/>
            <person name="Ohtoshi R."/>
            <person name="Moran D.A.P."/>
            <person name="Shinohara A."/>
            <person name="Yoshida Y."/>
            <person name="Fujiwara M."/>
            <person name="Mori M."/>
            <person name="Tomita M."/>
            <person name="Arakawa K."/>
        </authorList>
    </citation>
    <scope>NUCLEOTIDE SEQUENCE [LARGE SCALE GENOMIC DNA]</scope>
</reference>
<accession>A0A4Y2UGI9</accession>
<dbReference type="AlphaFoldDB" id="A0A4Y2UGI9"/>
<evidence type="ECO:0000313" key="1">
    <source>
        <dbReference type="EMBL" id="GBO10716.1"/>
    </source>
</evidence>
<protein>
    <submittedName>
        <fullName evidence="1">Uncharacterized protein</fullName>
    </submittedName>
</protein>
<comment type="caution">
    <text evidence="1">The sequence shown here is derived from an EMBL/GenBank/DDBJ whole genome shotgun (WGS) entry which is preliminary data.</text>
</comment>
<dbReference type="Proteomes" id="UP000499080">
    <property type="component" value="Unassembled WGS sequence"/>
</dbReference>
<evidence type="ECO:0000313" key="3">
    <source>
        <dbReference type="Proteomes" id="UP000499080"/>
    </source>
</evidence>
<gene>
    <name evidence="1" type="ORF">AVEN_14682_1</name>
    <name evidence="2" type="ORF">AVEN_32885_1</name>
</gene>
<evidence type="ECO:0000313" key="2">
    <source>
        <dbReference type="EMBL" id="GBO10717.1"/>
    </source>
</evidence>
<dbReference type="EMBL" id="BGPR01035748">
    <property type="protein sequence ID" value="GBO10716.1"/>
    <property type="molecule type" value="Genomic_DNA"/>
</dbReference>
<keyword evidence="3" id="KW-1185">Reference proteome</keyword>
<proteinExistence type="predicted"/>
<name>A0A4Y2UGI9_ARAVE</name>